<feature type="domain" description="FtsK" evidence="5">
    <location>
        <begin position="215"/>
        <end position="396"/>
    </location>
</feature>
<feature type="transmembrane region" description="Helical" evidence="4">
    <location>
        <begin position="59"/>
        <end position="84"/>
    </location>
</feature>
<evidence type="ECO:0000256" key="2">
    <source>
        <dbReference type="ARBA" id="ARBA00022840"/>
    </source>
</evidence>
<dbReference type="InterPro" id="IPR027417">
    <property type="entry name" value="P-loop_NTPase"/>
</dbReference>
<dbReference type="Proteomes" id="UP000266376">
    <property type="component" value="Unassembled WGS sequence"/>
</dbReference>
<dbReference type="InterPro" id="IPR002543">
    <property type="entry name" value="FtsK_dom"/>
</dbReference>
<keyword evidence="4" id="KW-0812">Transmembrane</keyword>
<keyword evidence="4" id="KW-1133">Transmembrane helix</keyword>
<comment type="caution">
    <text evidence="6">The sequence shown here is derived from an EMBL/GenBank/DDBJ whole genome shotgun (WGS) entry which is preliminary data.</text>
</comment>
<evidence type="ECO:0000256" key="1">
    <source>
        <dbReference type="ARBA" id="ARBA00022741"/>
    </source>
</evidence>
<evidence type="ECO:0000259" key="5">
    <source>
        <dbReference type="PROSITE" id="PS50901"/>
    </source>
</evidence>
<evidence type="ECO:0000256" key="3">
    <source>
        <dbReference type="PROSITE-ProRule" id="PRU00289"/>
    </source>
</evidence>
<accession>A0A395XM24</accession>
<organism evidence="6 7">
    <name type="scientific">Dorea formicigenerans</name>
    <dbReference type="NCBI Taxonomy" id="39486"/>
    <lineage>
        <taxon>Bacteria</taxon>
        <taxon>Bacillati</taxon>
        <taxon>Bacillota</taxon>
        <taxon>Clostridia</taxon>
        <taxon>Lachnospirales</taxon>
        <taxon>Lachnospiraceae</taxon>
        <taxon>Dorea</taxon>
    </lineage>
</organism>
<keyword evidence="4" id="KW-0472">Membrane</keyword>
<reference evidence="6 7" key="1">
    <citation type="submission" date="2018-08" db="EMBL/GenBank/DDBJ databases">
        <title>A genome reference for cultivated species of the human gut microbiota.</title>
        <authorList>
            <person name="Zou Y."/>
            <person name="Xue W."/>
            <person name="Luo G."/>
        </authorList>
    </citation>
    <scope>NUCLEOTIDE SEQUENCE [LARGE SCALE GENOMIC DNA]</scope>
    <source>
        <strain evidence="6 7">AF12-11</strain>
    </source>
</reference>
<dbReference type="Gene3D" id="3.40.50.300">
    <property type="entry name" value="P-loop containing nucleotide triphosphate hydrolases"/>
    <property type="match status" value="1"/>
</dbReference>
<feature type="transmembrane region" description="Helical" evidence="4">
    <location>
        <begin position="20"/>
        <end position="39"/>
    </location>
</feature>
<keyword evidence="2 3" id="KW-0067">ATP-binding</keyword>
<protein>
    <submittedName>
        <fullName evidence="6">ATP-binding protein</fullName>
    </submittedName>
</protein>
<dbReference type="InterPro" id="IPR050206">
    <property type="entry name" value="FtsK/SpoIIIE/SftA"/>
</dbReference>
<gene>
    <name evidence="6" type="ORF">DWV67_10380</name>
</gene>
<evidence type="ECO:0000313" key="6">
    <source>
        <dbReference type="EMBL" id="RGW52306.1"/>
    </source>
</evidence>
<dbReference type="GO" id="GO:0005524">
    <property type="term" value="F:ATP binding"/>
    <property type="evidence" value="ECO:0007669"/>
    <property type="project" value="UniProtKB-UniRule"/>
</dbReference>
<dbReference type="AlphaFoldDB" id="A0A395XM24"/>
<name>A0A395XM24_9FIRM</name>
<dbReference type="GO" id="GO:0003677">
    <property type="term" value="F:DNA binding"/>
    <property type="evidence" value="ECO:0007669"/>
    <property type="project" value="InterPro"/>
</dbReference>
<dbReference type="PANTHER" id="PTHR22683">
    <property type="entry name" value="SPORULATION PROTEIN RELATED"/>
    <property type="match status" value="1"/>
</dbReference>
<evidence type="ECO:0000313" key="7">
    <source>
        <dbReference type="Proteomes" id="UP000266376"/>
    </source>
</evidence>
<evidence type="ECO:0000256" key="4">
    <source>
        <dbReference type="SAM" id="Phobius"/>
    </source>
</evidence>
<feature type="binding site" evidence="3">
    <location>
        <begin position="232"/>
        <end position="239"/>
    </location>
    <ligand>
        <name>ATP</name>
        <dbReference type="ChEBI" id="CHEBI:30616"/>
    </ligand>
</feature>
<proteinExistence type="predicted"/>
<dbReference type="EMBL" id="QSAJ01000024">
    <property type="protein sequence ID" value="RGW52306.1"/>
    <property type="molecule type" value="Genomic_DNA"/>
</dbReference>
<dbReference type="PROSITE" id="PS50901">
    <property type="entry name" value="FTSK"/>
    <property type="match status" value="1"/>
</dbReference>
<dbReference type="SUPFAM" id="SSF52540">
    <property type="entry name" value="P-loop containing nucleoside triphosphate hydrolases"/>
    <property type="match status" value="1"/>
</dbReference>
<dbReference type="PANTHER" id="PTHR22683:SF47">
    <property type="entry name" value="FTSK DOMAIN-CONTAINING PROTEIN YDCQ"/>
    <property type="match status" value="1"/>
</dbReference>
<sequence>MNVWKKSKGNRIRASDKSLVYHFCIGWLLLLFVAVFLLLNLRQLLVVDWKDFNLLHAGIAWTAYNSITVLIATGVCALVAFLYYRYGYDRIKRLLHRQKLARMVLENKWYEAENTKDSVFFTDLQSRSREKIVWFPKIYYQMDNGLLHILCEITLGKYQEQLLSLEDKLESGLYCELTDKTLHDGYIEYTLLYDMIANRISIDKVVAENGGLRLMKNLVWEYDSLPHALICGGTGGGKTYFLLTIIEALLRTNADLYILDPKNADLADLGTVMGNVYHTKDDMIDCVNTFYEGMVTRSEEMKLNPNYRTGENYAYLGLSPQFLIFDEYVAFLEMLTTKESTALLSQLKKIVMLGRQAGYFLIVACQRPDAKYFGDGIRDNFNFRVGLGRMSELGYGMLFGSDVKKQFFQKRIKGRGYCDVGTSVISEFYTPLVPKGYDFLGTIGELAERRTEKKGSRTIRSLTLISRCH</sequence>
<dbReference type="Pfam" id="PF01580">
    <property type="entry name" value="FtsK_SpoIIIE"/>
    <property type="match status" value="1"/>
</dbReference>
<keyword evidence="1 3" id="KW-0547">Nucleotide-binding</keyword>